<dbReference type="OrthoDB" id="3670101at2"/>
<name>A0A1I2G383_9ACTN</name>
<dbReference type="STRING" id="380248.SAMN05216251_108216"/>
<sequence length="321" mass="33379">MPQPTFTSFLGIGKETVFGTPAAATAFIPVKTMSPSDKLTLLDDQGMRGSMVDVYDKIAGKIWAEYGFDGDVFPDTLGWALAGLLGDVTTTGASAPFTHAMSTLNSGNGQPPSYTLSDYYTITTRQFAGLKFSEVGLKFSGDGMLTYSAKATSLASAPSTKPTPSYTAVPPLAGWVGAVTIGGVASTFVVDGECTIKRPVTVVQAVDGTQAPYSLWSGPVSVSGKLTLVMEDDAQLTNYLTNAKPSLDINYSQGAGASAVQVKLHMTKAAYTGAEVSRGKDYIELSVDYDALANTTDAGASGGYSPIKVTVQNAVASGTYK</sequence>
<reference evidence="1 2" key="1">
    <citation type="submission" date="2016-10" db="EMBL/GenBank/DDBJ databases">
        <authorList>
            <person name="de Groot N.N."/>
        </authorList>
    </citation>
    <scope>NUCLEOTIDE SEQUENCE [LARGE SCALE GENOMIC DNA]</scope>
    <source>
        <strain evidence="1 2">CGMCC 4.3510</strain>
    </source>
</reference>
<evidence type="ECO:0008006" key="3">
    <source>
        <dbReference type="Google" id="ProtNLM"/>
    </source>
</evidence>
<dbReference type="Pfam" id="PF18906">
    <property type="entry name" value="Phage_tube_2"/>
    <property type="match status" value="1"/>
</dbReference>
<evidence type="ECO:0000313" key="2">
    <source>
        <dbReference type="Proteomes" id="UP000199323"/>
    </source>
</evidence>
<evidence type="ECO:0000313" key="1">
    <source>
        <dbReference type="EMBL" id="SFF11440.1"/>
    </source>
</evidence>
<organism evidence="1 2">
    <name type="scientific">Actinacidiphila alni</name>
    <dbReference type="NCBI Taxonomy" id="380248"/>
    <lineage>
        <taxon>Bacteria</taxon>
        <taxon>Bacillati</taxon>
        <taxon>Actinomycetota</taxon>
        <taxon>Actinomycetes</taxon>
        <taxon>Kitasatosporales</taxon>
        <taxon>Streptomycetaceae</taxon>
        <taxon>Actinacidiphila</taxon>
    </lineage>
</organism>
<dbReference type="RefSeq" id="WP_093714190.1">
    <property type="nucleotide sequence ID" value="NZ_FONG01000008.1"/>
</dbReference>
<proteinExistence type="predicted"/>
<gene>
    <name evidence="1" type="ORF">SAMN05216251_108216</name>
</gene>
<protein>
    <recommendedName>
        <fullName evidence="3">Tail protein</fullName>
    </recommendedName>
</protein>
<accession>A0A1I2G383</accession>
<dbReference type="AlphaFoldDB" id="A0A1I2G383"/>
<dbReference type="Proteomes" id="UP000199323">
    <property type="component" value="Unassembled WGS sequence"/>
</dbReference>
<dbReference type="EMBL" id="FONG01000008">
    <property type="protein sequence ID" value="SFF11440.1"/>
    <property type="molecule type" value="Genomic_DNA"/>
</dbReference>
<keyword evidence="2" id="KW-1185">Reference proteome</keyword>
<dbReference type="InterPro" id="IPR044000">
    <property type="entry name" value="Phage_tube_2"/>
</dbReference>